<dbReference type="PANTHER" id="PTHR43335">
    <property type="entry name" value="ABC TRANSPORTER, ATP-BINDING PROTEIN"/>
    <property type="match status" value="1"/>
</dbReference>
<keyword evidence="4 6" id="KW-0067">ATP-binding</keyword>
<evidence type="ECO:0000313" key="7">
    <source>
        <dbReference type="Proteomes" id="UP000490386"/>
    </source>
</evidence>
<dbReference type="GO" id="GO:0016887">
    <property type="term" value="F:ATP hydrolysis activity"/>
    <property type="evidence" value="ECO:0007669"/>
    <property type="project" value="InterPro"/>
</dbReference>
<keyword evidence="3" id="KW-0547">Nucleotide-binding</keyword>
<evidence type="ECO:0000256" key="3">
    <source>
        <dbReference type="ARBA" id="ARBA00022741"/>
    </source>
</evidence>
<dbReference type="OrthoDB" id="9804819at2"/>
<evidence type="ECO:0000313" key="6">
    <source>
        <dbReference type="EMBL" id="KAB1636708.1"/>
    </source>
</evidence>
<dbReference type="PANTHER" id="PTHR43335:SF4">
    <property type="entry name" value="ABC TRANSPORTER, ATP-BINDING PROTEIN"/>
    <property type="match status" value="1"/>
</dbReference>
<organism evidence="6 7">
    <name type="scientific">Pseudoclavibacter terrae</name>
    <dbReference type="NCBI Taxonomy" id="1530195"/>
    <lineage>
        <taxon>Bacteria</taxon>
        <taxon>Bacillati</taxon>
        <taxon>Actinomycetota</taxon>
        <taxon>Actinomycetes</taxon>
        <taxon>Micrococcales</taxon>
        <taxon>Microbacteriaceae</taxon>
        <taxon>Pseudoclavibacter</taxon>
    </lineage>
</organism>
<evidence type="ECO:0000256" key="1">
    <source>
        <dbReference type="ARBA" id="ARBA00005417"/>
    </source>
</evidence>
<dbReference type="InterPro" id="IPR003593">
    <property type="entry name" value="AAA+_ATPase"/>
</dbReference>
<dbReference type="Pfam" id="PF00005">
    <property type="entry name" value="ABC_tran"/>
    <property type="match status" value="1"/>
</dbReference>
<comment type="caution">
    <text evidence="6">The sequence shown here is derived from an EMBL/GenBank/DDBJ whole genome shotgun (WGS) entry which is preliminary data.</text>
</comment>
<dbReference type="Gene3D" id="3.40.50.300">
    <property type="entry name" value="P-loop containing nucleotide triphosphate hydrolases"/>
    <property type="match status" value="1"/>
</dbReference>
<reference evidence="6 7" key="1">
    <citation type="submission" date="2019-09" db="EMBL/GenBank/DDBJ databases">
        <title>Phylogeny of genus Pseudoclavibacter and closely related genus.</title>
        <authorList>
            <person name="Li Y."/>
        </authorList>
    </citation>
    <scope>NUCLEOTIDE SEQUENCE [LARGE SCALE GENOMIC DNA]</scope>
    <source>
        <strain evidence="6 7">THG-MD12</strain>
    </source>
</reference>
<dbReference type="SUPFAM" id="SSF52540">
    <property type="entry name" value="P-loop containing nucleoside triphosphate hydrolases"/>
    <property type="match status" value="1"/>
</dbReference>
<dbReference type="GO" id="GO:0005524">
    <property type="term" value="F:ATP binding"/>
    <property type="evidence" value="ECO:0007669"/>
    <property type="project" value="UniProtKB-KW"/>
</dbReference>
<evidence type="ECO:0000256" key="4">
    <source>
        <dbReference type="ARBA" id="ARBA00022840"/>
    </source>
</evidence>
<feature type="domain" description="ABC transporter" evidence="5">
    <location>
        <begin position="2"/>
        <end position="227"/>
    </location>
</feature>
<evidence type="ECO:0000259" key="5">
    <source>
        <dbReference type="PROSITE" id="PS50893"/>
    </source>
</evidence>
<name>A0A7J5AYS5_9MICO</name>
<dbReference type="EMBL" id="WBJX01000005">
    <property type="protein sequence ID" value="KAB1636708.1"/>
    <property type="molecule type" value="Genomic_DNA"/>
</dbReference>
<sequence>MIEVENLTKIYGKRTAIESVTFEARAGRVTGLLGPNGAGKSTTMRILLGLDRATSGRASVLGSEYRSLRRPLTRVGAQFDGSGAHRGRTARAHLRWMAASNGISPARIPETLQLVGLSDVADRRVGTFSLGMGQRLGIAAALLGDPEVVILDEPMNGLDPEGIRWIRDLARSLAGSGRTVLISSHLMGEMQSMADDLVVMARGTVIRAGAAPSLVAEYDSLEHAYFAWTQGRAEHAAGGAA</sequence>
<gene>
    <name evidence="6" type="ORF">F8O03_14100</name>
</gene>
<comment type="similarity">
    <text evidence="1">Belongs to the ABC transporter superfamily.</text>
</comment>
<evidence type="ECO:0000256" key="2">
    <source>
        <dbReference type="ARBA" id="ARBA00022448"/>
    </source>
</evidence>
<proteinExistence type="inferred from homology"/>
<dbReference type="InterPro" id="IPR003439">
    <property type="entry name" value="ABC_transporter-like_ATP-bd"/>
</dbReference>
<keyword evidence="7" id="KW-1185">Reference proteome</keyword>
<dbReference type="InterPro" id="IPR027417">
    <property type="entry name" value="P-loop_NTPase"/>
</dbReference>
<dbReference type="AlphaFoldDB" id="A0A7J5AYS5"/>
<keyword evidence="2" id="KW-0813">Transport</keyword>
<protein>
    <submittedName>
        <fullName evidence="6">ATP-binding cassette domain-containing protein</fullName>
    </submittedName>
</protein>
<dbReference type="Proteomes" id="UP000490386">
    <property type="component" value="Unassembled WGS sequence"/>
</dbReference>
<dbReference type="RefSeq" id="WP_151424433.1">
    <property type="nucleotide sequence ID" value="NZ_WBJX01000005.1"/>
</dbReference>
<dbReference type="PROSITE" id="PS50893">
    <property type="entry name" value="ABC_TRANSPORTER_2"/>
    <property type="match status" value="1"/>
</dbReference>
<accession>A0A7J5AYS5</accession>
<dbReference type="SMART" id="SM00382">
    <property type="entry name" value="AAA"/>
    <property type="match status" value="1"/>
</dbReference>